<dbReference type="Proteomes" id="UP000320235">
    <property type="component" value="Unassembled WGS sequence"/>
</dbReference>
<keyword evidence="2" id="KW-1185">Reference proteome</keyword>
<dbReference type="EMBL" id="VFPE01000005">
    <property type="protein sequence ID" value="TQM23725.1"/>
    <property type="molecule type" value="Genomic_DNA"/>
</dbReference>
<protein>
    <submittedName>
        <fullName evidence="1">Uncharacterized protein</fullName>
    </submittedName>
</protein>
<evidence type="ECO:0000313" key="1">
    <source>
        <dbReference type="EMBL" id="TQM23725.1"/>
    </source>
</evidence>
<accession>A0A543EQ70</accession>
<evidence type="ECO:0000313" key="2">
    <source>
        <dbReference type="Proteomes" id="UP000320235"/>
    </source>
</evidence>
<reference evidence="1 2" key="1">
    <citation type="submission" date="2019-06" db="EMBL/GenBank/DDBJ databases">
        <title>Sequencing the genomes of 1000 actinobacteria strains.</title>
        <authorList>
            <person name="Klenk H.-P."/>
        </authorList>
    </citation>
    <scope>NUCLEOTIDE SEQUENCE [LARGE SCALE GENOMIC DNA]</scope>
    <source>
        <strain evidence="1 2">DSM 105492</strain>
    </source>
</reference>
<comment type="caution">
    <text evidence="1">The sequence shown here is derived from an EMBL/GenBank/DDBJ whole genome shotgun (WGS) entry which is preliminary data.</text>
</comment>
<dbReference type="OrthoDB" id="5079931at2"/>
<organism evidence="1 2">
    <name type="scientific">Microbacterium kyungheense</name>
    <dbReference type="NCBI Taxonomy" id="1263636"/>
    <lineage>
        <taxon>Bacteria</taxon>
        <taxon>Bacillati</taxon>
        <taxon>Actinomycetota</taxon>
        <taxon>Actinomycetes</taxon>
        <taxon>Micrococcales</taxon>
        <taxon>Microbacteriaceae</taxon>
        <taxon>Microbacterium</taxon>
    </lineage>
</organism>
<dbReference type="RefSeq" id="WP_141895846.1">
    <property type="nucleotide sequence ID" value="NZ_BAABLH010000006.1"/>
</dbReference>
<sequence>MFRTHTSVPSTVSPVHPDWTINDVMAWVADDDARCHDEALRPVLSALAGLRQPQPGLRPTSTVALVREVAAHLRREPASGDIRVRDLLGQGVR</sequence>
<proteinExistence type="predicted"/>
<name>A0A543EQ70_9MICO</name>
<dbReference type="AlphaFoldDB" id="A0A543EQ70"/>
<gene>
    <name evidence="1" type="ORF">FB391_3115</name>
</gene>